<dbReference type="Proteomes" id="UP000030760">
    <property type="component" value="Unassembled WGS sequence"/>
</dbReference>
<organism evidence="1 2">
    <name type="scientific">Streptomyces bottropensis ATCC 25435</name>
    <dbReference type="NCBI Taxonomy" id="1054862"/>
    <lineage>
        <taxon>Bacteria</taxon>
        <taxon>Bacillati</taxon>
        <taxon>Actinomycetota</taxon>
        <taxon>Actinomycetes</taxon>
        <taxon>Kitasatosporales</taxon>
        <taxon>Streptomycetaceae</taxon>
        <taxon>Streptomyces</taxon>
    </lineage>
</organism>
<evidence type="ECO:0000313" key="1">
    <source>
        <dbReference type="EMBL" id="EMF51980.1"/>
    </source>
</evidence>
<evidence type="ECO:0000313" key="2">
    <source>
        <dbReference type="Proteomes" id="UP000030760"/>
    </source>
</evidence>
<protein>
    <submittedName>
        <fullName evidence="1">Secreted protein</fullName>
    </submittedName>
</protein>
<proteinExistence type="predicted"/>
<accession>M3FGF4</accession>
<gene>
    <name evidence="1" type="ORF">SBD_6502</name>
</gene>
<dbReference type="EMBL" id="KB405095">
    <property type="protein sequence ID" value="EMF51980.1"/>
    <property type="molecule type" value="Genomic_DNA"/>
</dbReference>
<reference evidence="2" key="1">
    <citation type="journal article" date="2013" name="Genome Announc.">
        <title>Draft Genome Sequence of Streptomyces bottropensis ATCC 25435, a Bottromycin-Producing Actinomycete.</title>
        <authorList>
            <person name="Zhang H."/>
            <person name="Zhou W."/>
            <person name="Zhuang Y."/>
            <person name="Liang X."/>
            <person name="Liu T."/>
        </authorList>
    </citation>
    <scope>NUCLEOTIDE SEQUENCE [LARGE SCALE GENOMIC DNA]</scope>
    <source>
        <strain evidence="2">ATCC 25435</strain>
    </source>
</reference>
<dbReference type="AlphaFoldDB" id="M3FGF4"/>
<sequence>MNPVRPGRTSSGCPALFVHGRAEAAGIKAQALAVAEAIGEKLKAAALAALDEASRGHEEFRLRLAAEKDVRLAGPDVQRQVAEAQSTVQATARENADISIVGGESVFLDRLVSSTALGKGVDGFVQHSETAQALVKSGLDGTSRAAAGAIRLDRTPRLRECRHLSCRRGDNCQAAAK</sequence>
<name>M3FGF4_9ACTN</name>